<dbReference type="EMBL" id="OBMQ01000005">
    <property type="protein sequence ID" value="SOC08234.1"/>
    <property type="molecule type" value="Genomic_DNA"/>
</dbReference>
<dbReference type="InterPro" id="IPR036162">
    <property type="entry name" value="Resolvase-like_N_sf"/>
</dbReference>
<feature type="active site" description="O-(5'-phospho-DNA)-serine intermediate" evidence="4 5">
    <location>
        <position position="14"/>
    </location>
</feature>
<dbReference type="GO" id="GO:0015074">
    <property type="term" value="P:DNA integration"/>
    <property type="evidence" value="ECO:0007669"/>
    <property type="project" value="UniProtKB-KW"/>
</dbReference>
<dbReference type="Gene3D" id="3.40.50.1390">
    <property type="entry name" value="Resolvase, N-terminal catalytic domain"/>
    <property type="match status" value="1"/>
</dbReference>
<dbReference type="InterPro" id="IPR050639">
    <property type="entry name" value="SSR_resolvase"/>
</dbReference>
<protein>
    <submittedName>
        <fullName evidence="9">Site-specific DNA recombinase</fullName>
    </submittedName>
</protein>
<dbReference type="RefSeq" id="WP_097073315.1">
    <property type="nucleotide sequence ID" value="NZ_OBMQ01000005.1"/>
</dbReference>
<evidence type="ECO:0000256" key="1">
    <source>
        <dbReference type="ARBA" id="ARBA00022908"/>
    </source>
</evidence>
<evidence type="ECO:0000256" key="5">
    <source>
        <dbReference type="PROSITE-ProRule" id="PRU10137"/>
    </source>
</evidence>
<accession>A0A285SKA3</accession>
<proteinExistence type="predicted"/>
<dbReference type="InterPro" id="IPR025827">
    <property type="entry name" value="Zn_ribbon_recom_dom"/>
</dbReference>
<keyword evidence="10" id="KW-1185">Reference proteome</keyword>
<sequence>MERNMVIGLYIRVSTDKQAQEGYSLEGQQVEGTQLAHKMFGKDIIIKVYIDEGISAKSTKRRTDLNRMLKDVDNGELDAIITYKVSRLSRSLSDSLKIVEEIHKAKVRFISIKEGEYGTPHGNLQFNILASVAQYQREELAENVQMGMKQRARNGKFNGGKVLGYETVDKELVLVPEEAETVRIIFNKFVHEGWGTKRISNYLNKIGKRTKKGNTFSVSTVSIILDNPIYKGYIRFNQYVNWETNRRKGKNTEYILTKGNHQPIIEEDTWDKAQLIRKQRATGTPRQYSGTFPLTSILKCPQCGAYMTSLYGAKRKDGTKKRYYACGMYHNKGLTVCSPNLIDADWIEQEVFKRLQNALLSDSIIERITEEINANIRKHSNFNNQSSEYQLLQKRLKELENRKKRIQDLVESEVYTVEEAKQRMSELRSEIDKTKELMQEASNEHTSVNVNLNTVTPDFIKLQLQEFLELKEYLSVMEFRQLLVASIERIDASKKELQNIYFSFIAHIPNKDLDPTDPSLHNDTKAVPLLMKGLYFKPNHYLFVIRFTLHNPKASINLLY</sequence>
<keyword evidence="1" id="KW-0229">DNA integration</keyword>
<dbReference type="Pfam" id="PF00239">
    <property type="entry name" value="Resolvase"/>
    <property type="match status" value="1"/>
</dbReference>
<dbReference type="SUPFAM" id="SSF53041">
    <property type="entry name" value="Resolvase-like"/>
    <property type="match status" value="1"/>
</dbReference>
<dbReference type="SMART" id="SM00857">
    <property type="entry name" value="Resolvase"/>
    <property type="match status" value="1"/>
</dbReference>
<organism evidence="9 10">
    <name type="scientific">Ureibacillus xyleni</name>
    <dbReference type="NCBI Taxonomy" id="614648"/>
    <lineage>
        <taxon>Bacteria</taxon>
        <taxon>Bacillati</taxon>
        <taxon>Bacillota</taxon>
        <taxon>Bacilli</taxon>
        <taxon>Bacillales</taxon>
        <taxon>Caryophanaceae</taxon>
        <taxon>Ureibacillus</taxon>
    </lineage>
</organism>
<feature type="domain" description="Resolvase/invertase-type recombinase catalytic" evidence="7">
    <location>
        <begin position="6"/>
        <end position="155"/>
    </location>
</feature>
<keyword evidence="3" id="KW-0233">DNA recombination</keyword>
<dbReference type="PANTHER" id="PTHR30461:SF23">
    <property type="entry name" value="DNA RECOMBINASE-RELATED"/>
    <property type="match status" value="1"/>
</dbReference>
<keyword evidence="2" id="KW-0238">DNA-binding</keyword>
<feature type="coiled-coil region" evidence="6">
    <location>
        <begin position="382"/>
        <end position="444"/>
    </location>
</feature>
<dbReference type="PANTHER" id="PTHR30461">
    <property type="entry name" value="DNA-INVERTASE FROM LAMBDOID PROPHAGE"/>
    <property type="match status" value="1"/>
</dbReference>
<dbReference type="Proteomes" id="UP000219636">
    <property type="component" value="Unassembled WGS sequence"/>
</dbReference>
<name>A0A285SKA3_9BACL</name>
<feature type="domain" description="Recombinase" evidence="8">
    <location>
        <begin position="162"/>
        <end position="283"/>
    </location>
</feature>
<dbReference type="PROSITE" id="PS51736">
    <property type="entry name" value="RECOMBINASES_3"/>
    <property type="match status" value="1"/>
</dbReference>
<dbReference type="GO" id="GO:0000150">
    <property type="term" value="F:DNA strand exchange activity"/>
    <property type="evidence" value="ECO:0007669"/>
    <property type="project" value="InterPro"/>
</dbReference>
<evidence type="ECO:0000256" key="3">
    <source>
        <dbReference type="ARBA" id="ARBA00023172"/>
    </source>
</evidence>
<dbReference type="InterPro" id="IPR038109">
    <property type="entry name" value="DNA_bind_recomb_sf"/>
</dbReference>
<dbReference type="PROSITE" id="PS00397">
    <property type="entry name" value="RECOMBINASES_1"/>
    <property type="match status" value="1"/>
</dbReference>
<dbReference type="CDD" id="cd00338">
    <property type="entry name" value="Ser_Recombinase"/>
    <property type="match status" value="1"/>
</dbReference>
<evidence type="ECO:0000259" key="8">
    <source>
        <dbReference type="PROSITE" id="PS51737"/>
    </source>
</evidence>
<evidence type="ECO:0000256" key="4">
    <source>
        <dbReference type="PIRSR" id="PIRSR606118-50"/>
    </source>
</evidence>
<evidence type="ECO:0000259" key="7">
    <source>
        <dbReference type="PROSITE" id="PS51736"/>
    </source>
</evidence>
<dbReference type="InterPro" id="IPR011109">
    <property type="entry name" value="DNA_bind_recombinase_dom"/>
</dbReference>
<evidence type="ECO:0000256" key="2">
    <source>
        <dbReference type="ARBA" id="ARBA00023125"/>
    </source>
</evidence>
<gene>
    <name evidence="9" type="ORF">SAMN05880501_10545</name>
</gene>
<dbReference type="AlphaFoldDB" id="A0A285SKA3"/>
<dbReference type="InterPro" id="IPR006119">
    <property type="entry name" value="Resolv_N"/>
</dbReference>
<evidence type="ECO:0000313" key="10">
    <source>
        <dbReference type="Proteomes" id="UP000219636"/>
    </source>
</evidence>
<evidence type="ECO:0000313" key="9">
    <source>
        <dbReference type="EMBL" id="SOC08234.1"/>
    </source>
</evidence>
<dbReference type="OrthoDB" id="9797501at2"/>
<dbReference type="Pfam" id="PF13408">
    <property type="entry name" value="Zn_ribbon_recom"/>
    <property type="match status" value="1"/>
</dbReference>
<dbReference type="GO" id="GO:0003677">
    <property type="term" value="F:DNA binding"/>
    <property type="evidence" value="ECO:0007669"/>
    <property type="project" value="UniProtKB-KW"/>
</dbReference>
<dbReference type="Pfam" id="PF07508">
    <property type="entry name" value="Recombinase"/>
    <property type="match status" value="1"/>
</dbReference>
<dbReference type="Gene3D" id="3.90.1750.20">
    <property type="entry name" value="Putative Large Serine Recombinase, Chain B, Domain 2"/>
    <property type="match status" value="1"/>
</dbReference>
<reference evidence="10" key="1">
    <citation type="submission" date="2017-08" db="EMBL/GenBank/DDBJ databases">
        <authorList>
            <person name="Varghese N."/>
            <person name="Submissions S."/>
        </authorList>
    </citation>
    <scope>NUCLEOTIDE SEQUENCE [LARGE SCALE GENOMIC DNA]</scope>
    <source>
        <strain evidence="10">JC22</strain>
    </source>
</reference>
<evidence type="ECO:0000256" key="6">
    <source>
        <dbReference type="SAM" id="Coils"/>
    </source>
</evidence>
<keyword evidence="6" id="KW-0175">Coiled coil</keyword>
<dbReference type="InterPro" id="IPR006118">
    <property type="entry name" value="Recombinase_CS"/>
</dbReference>
<dbReference type="PROSITE" id="PS51737">
    <property type="entry name" value="RECOMBINASE_DNA_BIND"/>
    <property type="match status" value="1"/>
</dbReference>